<gene>
    <name evidence="1" type="ORF">GCM10017083_41990</name>
</gene>
<reference evidence="1" key="1">
    <citation type="journal article" date="2014" name="Int. J. Syst. Evol. Microbiol.">
        <title>Complete genome sequence of Corynebacterium casei LMG S-19264T (=DSM 44701T), isolated from a smear-ripened cheese.</title>
        <authorList>
            <consortium name="US DOE Joint Genome Institute (JGI-PGF)"/>
            <person name="Walter F."/>
            <person name="Albersmeier A."/>
            <person name="Kalinowski J."/>
            <person name="Ruckert C."/>
        </authorList>
    </citation>
    <scope>NUCLEOTIDE SEQUENCE</scope>
    <source>
        <strain evidence="1">KCTC 42651</strain>
    </source>
</reference>
<dbReference type="AlphaFoldDB" id="A0A918XVG3"/>
<accession>A0A918XVG3</accession>
<dbReference type="EMBL" id="BMZS01000010">
    <property type="protein sequence ID" value="GHD58675.1"/>
    <property type="molecule type" value="Genomic_DNA"/>
</dbReference>
<evidence type="ECO:0000313" key="1">
    <source>
        <dbReference type="EMBL" id="GHD58675.1"/>
    </source>
</evidence>
<keyword evidence="2" id="KW-1185">Reference proteome</keyword>
<sequence>MVTAALAEKPTCMPIEPVRTDTTPTPIRSQKLEFPLEVSVRGVVVPEFAQVTIRLIESINRQLCRPAFHVLEEKTFIKDFYIDKNGRMTVKHIGSPNYMDPIDDKSDVVIFVSHELFGAQYTNLSMTFTPFVNHRTSIKAMAPTLNKLHSRKTKCLYAEENDNHNKLFFVIGAEHNRGEDQFISCLASGLLAALGYGEPDDIERFLSPATLSFVMAPLRPPL</sequence>
<name>A0A918XVG3_9PROT</name>
<protein>
    <submittedName>
        <fullName evidence="1">Uncharacterized protein</fullName>
    </submittedName>
</protein>
<dbReference type="Proteomes" id="UP000630353">
    <property type="component" value="Unassembled WGS sequence"/>
</dbReference>
<evidence type="ECO:0000313" key="2">
    <source>
        <dbReference type="Proteomes" id="UP000630353"/>
    </source>
</evidence>
<reference evidence="1" key="2">
    <citation type="submission" date="2020-09" db="EMBL/GenBank/DDBJ databases">
        <authorList>
            <person name="Sun Q."/>
            <person name="Kim S."/>
        </authorList>
    </citation>
    <scope>NUCLEOTIDE SEQUENCE</scope>
    <source>
        <strain evidence="1">KCTC 42651</strain>
    </source>
</reference>
<comment type="caution">
    <text evidence="1">The sequence shown here is derived from an EMBL/GenBank/DDBJ whole genome shotgun (WGS) entry which is preliminary data.</text>
</comment>
<proteinExistence type="predicted"/>
<dbReference type="RefSeq" id="WP_189993283.1">
    <property type="nucleotide sequence ID" value="NZ_BMZS01000010.1"/>
</dbReference>
<organism evidence="1 2">
    <name type="scientific">Thalassobaculum fulvum</name>
    <dbReference type="NCBI Taxonomy" id="1633335"/>
    <lineage>
        <taxon>Bacteria</taxon>
        <taxon>Pseudomonadati</taxon>
        <taxon>Pseudomonadota</taxon>
        <taxon>Alphaproteobacteria</taxon>
        <taxon>Rhodospirillales</taxon>
        <taxon>Thalassobaculaceae</taxon>
        <taxon>Thalassobaculum</taxon>
    </lineage>
</organism>